<reference evidence="5 6" key="1">
    <citation type="submission" date="2018-12" db="EMBL/GenBank/DDBJ databases">
        <authorList>
            <consortium name="Pathogen Informatics"/>
        </authorList>
    </citation>
    <scope>NUCLEOTIDE SEQUENCE [LARGE SCALE GENOMIC DNA]</scope>
    <source>
        <strain evidence="5 6">NCTC10485</strain>
    </source>
</reference>
<dbReference type="InterPro" id="IPR024516">
    <property type="entry name" value="Mce_C"/>
</dbReference>
<feature type="region of interest" description="Disordered" evidence="1">
    <location>
        <begin position="431"/>
        <end position="451"/>
    </location>
</feature>
<evidence type="ECO:0000256" key="2">
    <source>
        <dbReference type="SAM" id="SignalP"/>
    </source>
</evidence>
<evidence type="ECO:0000313" key="6">
    <source>
        <dbReference type="Proteomes" id="UP000282551"/>
    </source>
</evidence>
<sequence length="451" mass="47426">MMGKRSIRLGIGAACVVALTTSGCAFQGVNSLPLPGAVGRGAESQVFHVEIANVATLEPNSPVMINDVVVGSVRKMTVRDWHADVEFSVEPGIEVPLNAVATIGQTSLLGSMHLALNPPVGEAPGDPLPAGATIALDNASTYPSTEQTLSSLAAVVNGGGLGQLGDVIHNFSASLNGRESEVRDLLVRLDTFVGTLDAQRDNIVASVESLNRLSATFAGQRDTITQALERIPPALDVLIQQRPRLTTALQKLGTFSDTAHQFANESQADLVQNLKNLEPTIKALADIGPDLGEVLGYAPTFPYTQSFMDRGIRGDYYNLFATVDLTIPRLKRTLFLGTRWEDTDAQLVPAPGDPYYMNYTYDPLKTGANPPPPDAFPSGPEGEAPIGLQQGPMPPVPAEVGPILPVTPPRPLQVPGAPVYLTAPPAKPGDPIFAGPYGAEPNSPVPTNGGG</sequence>
<evidence type="ECO:0000259" key="4">
    <source>
        <dbReference type="Pfam" id="PF11887"/>
    </source>
</evidence>
<dbReference type="PANTHER" id="PTHR33371">
    <property type="entry name" value="INTERMEMBRANE PHOSPHOLIPID TRANSPORT SYSTEM BINDING PROTEIN MLAD-RELATED"/>
    <property type="match status" value="1"/>
</dbReference>
<dbReference type="PANTHER" id="PTHR33371:SF15">
    <property type="entry name" value="LIPOPROTEIN LPRN"/>
    <property type="match status" value="1"/>
</dbReference>
<dbReference type="InterPro" id="IPR052336">
    <property type="entry name" value="MlaD_Phospholipid_Transporter"/>
</dbReference>
<organism evidence="5 6">
    <name type="scientific">Mycolicibacterium chitae</name>
    <name type="common">Mycobacterium chitae</name>
    <dbReference type="NCBI Taxonomy" id="1792"/>
    <lineage>
        <taxon>Bacteria</taxon>
        <taxon>Bacillati</taxon>
        <taxon>Actinomycetota</taxon>
        <taxon>Actinomycetes</taxon>
        <taxon>Mycobacteriales</taxon>
        <taxon>Mycobacteriaceae</taxon>
        <taxon>Mycolicibacterium</taxon>
    </lineage>
</organism>
<protein>
    <submittedName>
        <fullName evidence="5">Virulence factor Mce family protein</fullName>
    </submittedName>
</protein>
<dbReference type="NCBIfam" id="TIGR00996">
    <property type="entry name" value="Mtu_fam_mce"/>
    <property type="match status" value="1"/>
</dbReference>
<keyword evidence="6" id="KW-1185">Reference proteome</keyword>
<feature type="domain" description="Mce/MlaD" evidence="3">
    <location>
        <begin position="45"/>
        <end position="119"/>
    </location>
</feature>
<evidence type="ECO:0000313" key="5">
    <source>
        <dbReference type="EMBL" id="VEG47067.1"/>
    </source>
</evidence>
<dbReference type="InterPro" id="IPR003399">
    <property type="entry name" value="Mce/MlaD"/>
</dbReference>
<dbReference type="InterPro" id="IPR005693">
    <property type="entry name" value="Mce"/>
</dbReference>
<evidence type="ECO:0000256" key="1">
    <source>
        <dbReference type="SAM" id="MobiDB-lite"/>
    </source>
</evidence>
<keyword evidence="2" id="KW-0732">Signal</keyword>
<accession>A0A3S4VA09</accession>
<gene>
    <name evidence="5" type="ORF">NCTC10485_01415</name>
</gene>
<dbReference type="RefSeq" id="WP_126333070.1">
    <property type="nucleotide sequence ID" value="NZ_AP022604.1"/>
</dbReference>
<dbReference type="EMBL" id="LR134355">
    <property type="protein sequence ID" value="VEG47067.1"/>
    <property type="molecule type" value="Genomic_DNA"/>
</dbReference>
<dbReference type="Pfam" id="PF11887">
    <property type="entry name" value="Mce4_CUP1"/>
    <property type="match status" value="1"/>
</dbReference>
<evidence type="ECO:0000259" key="3">
    <source>
        <dbReference type="Pfam" id="PF02470"/>
    </source>
</evidence>
<dbReference type="GO" id="GO:0005576">
    <property type="term" value="C:extracellular region"/>
    <property type="evidence" value="ECO:0007669"/>
    <property type="project" value="TreeGrafter"/>
</dbReference>
<dbReference type="OrthoDB" id="9774928at2"/>
<feature type="signal peptide" evidence="2">
    <location>
        <begin position="1"/>
        <end position="27"/>
    </location>
</feature>
<dbReference type="Proteomes" id="UP000282551">
    <property type="component" value="Chromosome"/>
</dbReference>
<dbReference type="PROSITE" id="PS51257">
    <property type="entry name" value="PROKAR_LIPOPROTEIN"/>
    <property type="match status" value="1"/>
</dbReference>
<feature type="chain" id="PRO_5038904022" evidence="2">
    <location>
        <begin position="28"/>
        <end position="451"/>
    </location>
</feature>
<feature type="domain" description="Mammalian cell entry C-terminal" evidence="4">
    <location>
        <begin position="127"/>
        <end position="296"/>
    </location>
</feature>
<dbReference type="AlphaFoldDB" id="A0A3S4VA09"/>
<proteinExistence type="predicted"/>
<name>A0A3S4VA09_MYCCI</name>
<dbReference type="Pfam" id="PF02470">
    <property type="entry name" value="MlaD"/>
    <property type="match status" value="1"/>
</dbReference>